<dbReference type="GO" id="GO:0004803">
    <property type="term" value="F:transposase activity"/>
    <property type="evidence" value="ECO:0007669"/>
    <property type="project" value="InterPro"/>
</dbReference>
<name>D2R7C4_PIRSD</name>
<dbReference type="InterPro" id="IPR002686">
    <property type="entry name" value="Transposase_17"/>
</dbReference>
<dbReference type="SMART" id="SM01321">
    <property type="entry name" value="Y1_Tnp"/>
    <property type="match status" value="1"/>
</dbReference>
<dbReference type="STRING" id="530564.Psta_0935"/>
<organism evidence="2 3">
    <name type="scientific">Pirellula staleyi (strain ATCC 27377 / DSM 6068 / ICPB 4128)</name>
    <name type="common">Pirella staleyi</name>
    <dbReference type="NCBI Taxonomy" id="530564"/>
    <lineage>
        <taxon>Bacteria</taxon>
        <taxon>Pseudomonadati</taxon>
        <taxon>Planctomycetota</taxon>
        <taxon>Planctomycetia</taxon>
        <taxon>Pirellulales</taxon>
        <taxon>Pirellulaceae</taxon>
        <taxon>Pirellula</taxon>
    </lineage>
</organism>
<dbReference type="InterPro" id="IPR036515">
    <property type="entry name" value="Transposase_17_sf"/>
</dbReference>
<dbReference type="SUPFAM" id="SSF143422">
    <property type="entry name" value="Transposase IS200-like"/>
    <property type="match status" value="1"/>
</dbReference>
<keyword evidence="3" id="KW-1185">Reference proteome</keyword>
<accession>D2R7C4</accession>
<dbReference type="OrthoDB" id="9794403at2"/>
<proteinExistence type="predicted"/>
<reference evidence="2 3" key="1">
    <citation type="journal article" date="2009" name="Stand. Genomic Sci.">
        <title>Complete genome sequence of Pirellula staleyi type strain (ATCC 27377).</title>
        <authorList>
            <person name="Clum A."/>
            <person name="Tindall B.J."/>
            <person name="Sikorski J."/>
            <person name="Ivanova N."/>
            <person name="Mavrommatis K."/>
            <person name="Lucas S."/>
            <person name="Glavina del Rio T."/>
            <person name="Nolan M."/>
            <person name="Chen F."/>
            <person name="Tice H."/>
            <person name="Pitluck S."/>
            <person name="Cheng J.F."/>
            <person name="Chertkov O."/>
            <person name="Brettin T."/>
            <person name="Han C."/>
            <person name="Detter J.C."/>
            <person name="Kuske C."/>
            <person name="Bruce D."/>
            <person name="Goodwin L."/>
            <person name="Ovchinikova G."/>
            <person name="Pati A."/>
            <person name="Mikhailova N."/>
            <person name="Chen A."/>
            <person name="Palaniappan K."/>
            <person name="Land M."/>
            <person name="Hauser L."/>
            <person name="Chang Y.J."/>
            <person name="Jeffries C.D."/>
            <person name="Chain P."/>
            <person name="Rohde M."/>
            <person name="Goker M."/>
            <person name="Bristow J."/>
            <person name="Eisen J.A."/>
            <person name="Markowitz V."/>
            <person name="Hugenholtz P."/>
            <person name="Kyrpides N.C."/>
            <person name="Klenk H.P."/>
            <person name="Lapidus A."/>
        </authorList>
    </citation>
    <scope>NUCLEOTIDE SEQUENCE [LARGE SCALE GENOMIC DNA]</scope>
    <source>
        <strain evidence="3">ATCC 27377 / DSM 6068 / ICPB 4128</strain>
    </source>
</reference>
<dbReference type="KEGG" id="psl:Psta_0935"/>
<dbReference type="Proteomes" id="UP000001887">
    <property type="component" value="Chromosome"/>
</dbReference>
<dbReference type="EMBL" id="CP001848">
    <property type="protein sequence ID" value="ADB15620.1"/>
    <property type="molecule type" value="Genomic_DNA"/>
</dbReference>
<dbReference type="GO" id="GO:0043565">
    <property type="term" value="F:sequence-specific DNA binding"/>
    <property type="evidence" value="ECO:0007669"/>
    <property type="project" value="TreeGrafter"/>
</dbReference>
<evidence type="ECO:0000313" key="2">
    <source>
        <dbReference type="EMBL" id="ADB15620.1"/>
    </source>
</evidence>
<sequence length="187" mass="21806">MHRKSYNDPGHAHELTFGCYRGYAFLSRDRVCQWLADSISDARSKLGMSLWDYVFMPNHVHMIVHFGASQYKIEEVLHQIKWPVSRKALAFLRKHAPHWIPKLQGNSSNKQEAHFWQRGGGYDRNITEPGTLMKMIQYIHANPVRKGLVSRANEWKWSSAQWIESGSGLMPVDRIPHEWTDTSRSFD</sequence>
<protein>
    <recommendedName>
        <fullName evidence="1">Transposase IS200-like domain-containing protein</fullName>
    </recommendedName>
</protein>
<dbReference type="GO" id="GO:0006313">
    <property type="term" value="P:DNA transposition"/>
    <property type="evidence" value="ECO:0007669"/>
    <property type="project" value="InterPro"/>
</dbReference>
<dbReference type="AlphaFoldDB" id="D2R7C4"/>
<gene>
    <name evidence="2" type="ordered locus">Psta_0935</name>
</gene>
<dbReference type="Pfam" id="PF01797">
    <property type="entry name" value="Y1_Tnp"/>
    <property type="match status" value="1"/>
</dbReference>
<dbReference type="PANTHER" id="PTHR36966">
    <property type="entry name" value="REP-ASSOCIATED TYROSINE TRANSPOSASE"/>
    <property type="match status" value="1"/>
</dbReference>
<dbReference type="PANTHER" id="PTHR36966:SF1">
    <property type="entry name" value="REP-ASSOCIATED TYROSINE TRANSPOSASE"/>
    <property type="match status" value="1"/>
</dbReference>
<dbReference type="NCBIfam" id="NF047646">
    <property type="entry name" value="REP_Tyr_transpos"/>
    <property type="match status" value="1"/>
</dbReference>
<evidence type="ECO:0000259" key="1">
    <source>
        <dbReference type="SMART" id="SM01321"/>
    </source>
</evidence>
<evidence type="ECO:0000313" key="3">
    <source>
        <dbReference type="Proteomes" id="UP000001887"/>
    </source>
</evidence>
<dbReference type="InterPro" id="IPR052715">
    <property type="entry name" value="RAYT_transposase"/>
</dbReference>
<dbReference type="eggNOG" id="COG1943">
    <property type="taxonomic scope" value="Bacteria"/>
</dbReference>
<dbReference type="HOGENOM" id="CLU_068226_5_0_0"/>
<feature type="domain" description="Transposase IS200-like" evidence="1">
    <location>
        <begin position="8"/>
        <end position="142"/>
    </location>
</feature>
<dbReference type="Gene3D" id="3.30.70.1290">
    <property type="entry name" value="Transposase IS200-like"/>
    <property type="match status" value="1"/>
</dbReference>